<name>L0DGW3_SINAD</name>
<dbReference type="AlphaFoldDB" id="L0DGW3"/>
<dbReference type="HOGENOM" id="CLU_041661_0_0_0"/>
<dbReference type="NCBIfam" id="TIGR02532">
    <property type="entry name" value="IV_pilin_GFxxxE"/>
    <property type="match status" value="1"/>
</dbReference>
<dbReference type="PANTHER" id="PTHR30093">
    <property type="entry name" value="GENERAL SECRETION PATHWAY PROTEIN G"/>
    <property type="match status" value="1"/>
</dbReference>
<dbReference type="Proteomes" id="UP000010798">
    <property type="component" value="Chromosome"/>
</dbReference>
<dbReference type="InterPro" id="IPR011453">
    <property type="entry name" value="DUF1559"/>
</dbReference>
<dbReference type="OrthoDB" id="217153at2"/>
<dbReference type="KEGG" id="saci:Sinac_3865"/>
<dbReference type="NCBIfam" id="TIGR04294">
    <property type="entry name" value="pre_pil_HX9DG"/>
    <property type="match status" value="1"/>
</dbReference>
<dbReference type="EMBL" id="CP003364">
    <property type="protein sequence ID" value="AGA28095.1"/>
    <property type="molecule type" value="Genomic_DNA"/>
</dbReference>
<evidence type="ECO:0000259" key="1">
    <source>
        <dbReference type="Pfam" id="PF07596"/>
    </source>
</evidence>
<organism evidence="2 3">
    <name type="scientific">Singulisphaera acidiphila (strain ATCC BAA-1392 / DSM 18658 / VKM B-2454 / MOB10)</name>
    <dbReference type="NCBI Taxonomy" id="886293"/>
    <lineage>
        <taxon>Bacteria</taxon>
        <taxon>Pseudomonadati</taxon>
        <taxon>Planctomycetota</taxon>
        <taxon>Planctomycetia</taxon>
        <taxon>Isosphaerales</taxon>
        <taxon>Isosphaeraceae</taxon>
        <taxon>Singulisphaera</taxon>
    </lineage>
</organism>
<keyword evidence="3" id="KW-1185">Reference proteome</keyword>
<dbReference type="RefSeq" id="WP_015247229.1">
    <property type="nucleotide sequence ID" value="NC_019892.1"/>
</dbReference>
<protein>
    <submittedName>
        <fullName evidence="2">Prepilin-type N-terminal cleavage/methylation domain-containing protein</fullName>
    </submittedName>
</protein>
<dbReference type="PROSITE" id="PS00409">
    <property type="entry name" value="PROKAR_NTER_METHYL"/>
    <property type="match status" value="1"/>
</dbReference>
<proteinExistence type="predicted"/>
<dbReference type="Pfam" id="PF07963">
    <property type="entry name" value="N_methyl"/>
    <property type="match status" value="1"/>
</dbReference>
<evidence type="ECO:0000313" key="3">
    <source>
        <dbReference type="Proteomes" id="UP000010798"/>
    </source>
</evidence>
<gene>
    <name evidence="2" type="ordered locus">Sinac_3865</name>
</gene>
<sequence>MRCMRKGFTLIELLVVIAIIAVLIALLLPAVQSAREAARRAQCVNNLKQLGLGIHNYHDTWGQLPMGEMPGGLSAQVGVLPFIEQTSIYNSFNFNNSARWIWTEPMTLTVGRTRIGTYMCPSEINTSYANDGFNFWASTYAWNSGTWWPRTGSWDGVFGRSYNDDPALQPFTPGNYNLAALTDGTSNTLLASEVANGPLTSGAPRSKVSDCYEVRGLSRTSTVDQAVSACNAIDWARGPIPWSGDWRYKGYTWVEGSIWRNWFNTIRTPNQTCCTMDDQSWWYIMKPASSYHSGGINATLGDGSVKFIKDSINRQVWMALSTRSGGEVISSDSY</sequence>
<dbReference type="Pfam" id="PF07596">
    <property type="entry name" value="SBP_bac_10"/>
    <property type="match status" value="1"/>
</dbReference>
<dbReference type="Gene3D" id="3.30.700.10">
    <property type="entry name" value="Glycoprotein, Type 4 Pilin"/>
    <property type="match status" value="1"/>
</dbReference>
<dbReference type="InterPro" id="IPR045584">
    <property type="entry name" value="Pilin-like"/>
</dbReference>
<reference evidence="2 3" key="1">
    <citation type="submission" date="2012-02" db="EMBL/GenBank/DDBJ databases">
        <title>Complete sequence of chromosome of Singulisphaera acidiphila DSM 18658.</title>
        <authorList>
            <consortium name="US DOE Joint Genome Institute (JGI-PGF)"/>
            <person name="Lucas S."/>
            <person name="Copeland A."/>
            <person name="Lapidus A."/>
            <person name="Glavina del Rio T."/>
            <person name="Dalin E."/>
            <person name="Tice H."/>
            <person name="Bruce D."/>
            <person name="Goodwin L."/>
            <person name="Pitluck S."/>
            <person name="Peters L."/>
            <person name="Ovchinnikova G."/>
            <person name="Chertkov O."/>
            <person name="Kyrpides N."/>
            <person name="Mavromatis K."/>
            <person name="Ivanova N."/>
            <person name="Brettin T."/>
            <person name="Detter J.C."/>
            <person name="Han C."/>
            <person name="Larimer F."/>
            <person name="Land M."/>
            <person name="Hauser L."/>
            <person name="Markowitz V."/>
            <person name="Cheng J.-F."/>
            <person name="Hugenholtz P."/>
            <person name="Woyke T."/>
            <person name="Wu D."/>
            <person name="Tindall B."/>
            <person name="Pomrenke H."/>
            <person name="Brambilla E."/>
            <person name="Klenk H.-P."/>
            <person name="Eisen J.A."/>
        </authorList>
    </citation>
    <scope>NUCLEOTIDE SEQUENCE [LARGE SCALE GENOMIC DNA]</scope>
    <source>
        <strain evidence="3">ATCC BAA-1392 / DSM 18658 / VKM B-2454 / MOB10</strain>
    </source>
</reference>
<dbReference type="InterPro" id="IPR012902">
    <property type="entry name" value="N_methyl_site"/>
</dbReference>
<feature type="domain" description="DUF1559" evidence="1">
    <location>
        <begin position="32"/>
        <end position="314"/>
    </location>
</feature>
<dbReference type="SUPFAM" id="SSF54523">
    <property type="entry name" value="Pili subunits"/>
    <property type="match status" value="1"/>
</dbReference>
<dbReference type="InterPro" id="IPR027558">
    <property type="entry name" value="Pre_pil_HX9DG_C"/>
</dbReference>
<evidence type="ECO:0000313" key="2">
    <source>
        <dbReference type="EMBL" id="AGA28095.1"/>
    </source>
</evidence>
<accession>L0DGW3</accession>
<dbReference type="PANTHER" id="PTHR30093:SF2">
    <property type="entry name" value="TYPE II SECRETION SYSTEM PROTEIN H"/>
    <property type="match status" value="1"/>
</dbReference>
<dbReference type="eggNOG" id="COG2165">
    <property type="taxonomic scope" value="Bacteria"/>
</dbReference>